<evidence type="ECO:0000256" key="6">
    <source>
        <dbReference type="ARBA" id="ARBA00023229"/>
    </source>
</evidence>
<comment type="function">
    <text evidence="7">Catalyzes the formation of 4-diphosphocytidyl-2-C-methyl-D-erythritol from CTP and 2-C-methyl-D-erythritol 4-phosphate (MEP).</text>
</comment>
<comment type="catalytic activity">
    <reaction evidence="1 7">
        <text>2-C-methyl-D-erythritol 4-phosphate + CTP + H(+) = 4-CDP-2-C-methyl-D-erythritol + diphosphate</text>
        <dbReference type="Rhea" id="RHEA:13429"/>
        <dbReference type="ChEBI" id="CHEBI:15378"/>
        <dbReference type="ChEBI" id="CHEBI:33019"/>
        <dbReference type="ChEBI" id="CHEBI:37563"/>
        <dbReference type="ChEBI" id="CHEBI:57823"/>
        <dbReference type="ChEBI" id="CHEBI:58262"/>
        <dbReference type="EC" id="2.7.7.60"/>
    </reaction>
</comment>
<keyword evidence="4 7" id="KW-0808">Transferase</keyword>
<proteinExistence type="inferred from homology"/>
<name>A0A1C0ABX0_9FIRM</name>
<evidence type="ECO:0000256" key="3">
    <source>
        <dbReference type="ARBA" id="ARBA00009789"/>
    </source>
</evidence>
<evidence type="ECO:0000256" key="7">
    <source>
        <dbReference type="HAMAP-Rule" id="MF_00108"/>
    </source>
</evidence>
<keyword evidence="9" id="KW-1185">Reference proteome</keyword>
<keyword evidence="6 7" id="KW-0414">Isoprene biosynthesis</keyword>
<gene>
    <name evidence="7" type="primary">ispD</name>
    <name evidence="8" type="ORF">U472_04755</name>
</gene>
<dbReference type="AlphaFoldDB" id="A0A1C0ABX0"/>
<accession>A0A1C0ABX0</accession>
<dbReference type="SUPFAM" id="SSF53448">
    <property type="entry name" value="Nucleotide-diphospho-sugar transferases"/>
    <property type="match status" value="1"/>
</dbReference>
<dbReference type="CDD" id="cd02516">
    <property type="entry name" value="CDP-ME_synthetase"/>
    <property type="match status" value="1"/>
</dbReference>
<dbReference type="EMBL" id="LWDV01000007">
    <property type="protein sequence ID" value="OCL27861.1"/>
    <property type="molecule type" value="Genomic_DNA"/>
</dbReference>
<dbReference type="InterPro" id="IPR018294">
    <property type="entry name" value="ISPD_synthase_CS"/>
</dbReference>
<dbReference type="InterPro" id="IPR034683">
    <property type="entry name" value="IspD/TarI"/>
</dbReference>
<dbReference type="PANTHER" id="PTHR32125:SF4">
    <property type="entry name" value="2-C-METHYL-D-ERYTHRITOL 4-PHOSPHATE CYTIDYLYLTRANSFERASE, CHLOROPLASTIC"/>
    <property type="match status" value="1"/>
</dbReference>
<feature type="site" description="Transition state stabilizer" evidence="7">
    <location>
        <position position="15"/>
    </location>
</feature>
<dbReference type="Gene3D" id="3.90.550.10">
    <property type="entry name" value="Spore Coat Polysaccharide Biosynthesis Protein SpsA, Chain A"/>
    <property type="match status" value="1"/>
</dbReference>
<feature type="site" description="Transition state stabilizer" evidence="7">
    <location>
        <position position="22"/>
    </location>
</feature>
<evidence type="ECO:0000256" key="4">
    <source>
        <dbReference type="ARBA" id="ARBA00022679"/>
    </source>
</evidence>
<feature type="site" description="Positions MEP for the nucleophilic attack" evidence="7">
    <location>
        <position position="211"/>
    </location>
</feature>
<dbReference type="EC" id="2.7.7.60" evidence="7"/>
<dbReference type="GO" id="GO:0019288">
    <property type="term" value="P:isopentenyl diphosphate biosynthetic process, methylerythritol 4-phosphate pathway"/>
    <property type="evidence" value="ECO:0007669"/>
    <property type="project" value="UniProtKB-UniRule"/>
</dbReference>
<dbReference type="Proteomes" id="UP000093514">
    <property type="component" value="Unassembled WGS sequence"/>
</dbReference>
<dbReference type="NCBIfam" id="TIGR00453">
    <property type="entry name" value="ispD"/>
    <property type="match status" value="1"/>
</dbReference>
<dbReference type="PANTHER" id="PTHR32125">
    <property type="entry name" value="2-C-METHYL-D-ERYTHRITOL 4-PHOSPHATE CYTIDYLYLTRANSFERASE, CHLOROPLASTIC"/>
    <property type="match status" value="1"/>
</dbReference>
<dbReference type="HAMAP" id="MF_00108">
    <property type="entry name" value="IspD"/>
    <property type="match status" value="1"/>
</dbReference>
<evidence type="ECO:0000313" key="9">
    <source>
        <dbReference type="Proteomes" id="UP000093514"/>
    </source>
</evidence>
<dbReference type="FunFam" id="3.90.550.10:FF:000003">
    <property type="entry name" value="2-C-methyl-D-erythritol 4-phosphate cytidylyltransferase"/>
    <property type="match status" value="1"/>
</dbReference>
<comment type="pathway">
    <text evidence="2 7">Isoprenoid biosynthesis; isopentenyl diphosphate biosynthesis via DXP pathway; isopentenyl diphosphate from 1-deoxy-D-xylulose 5-phosphate: step 2/6.</text>
</comment>
<organism evidence="8 9">
    <name type="scientific">Orenia metallireducens</name>
    <dbReference type="NCBI Taxonomy" id="1413210"/>
    <lineage>
        <taxon>Bacteria</taxon>
        <taxon>Bacillati</taxon>
        <taxon>Bacillota</taxon>
        <taxon>Clostridia</taxon>
        <taxon>Halanaerobiales</taxon>
        <taxon>Halobacteroidaceae</taxon>
        <taxon>Orenia</taxon>
    </lineage>
</organism>
<protein>
    <recommendedName>
        <fullName evidence="7">2-C-methyl-D-erythritol 4-phosphate cytidylyltransferase</fullName>
        <ecNumber evidence="7">2.7.7.60</ecNumber>
    </recommendedName>
    <alternativeName>
        <fullName evidence="7">4-diphosphocytidyl-2C-methyl-D-erythritol synthase</fullName>
    </alternativeName>
    <alternativeName>
        <fullName evidence="7">MEP cytidylyltransferase</fullName>
        <shortName evidence="7">MCT</shortName>
    </alternativeName>
</protein>
<dbReference type="RefSeq" id="WP_068716031.1">
    <property type="nucleotide sequence ID" value="NZ_LWDV01000007.1"/>
</dbReference>
<dbReference type="UniPathway" id="UPA00056">
    <property type="reaction ID" value="UER00093"/>
</dbReference>
<evidence type="ECO:0000313" key="8">
    <source>
        <dbReference type="EMBL" id="OCL27861.1"/>
    </source>
</evidence>
<keyword evidence="5 7" id="KW-0548">Nucleotidyltransferase</keyword>
<dbReference type="OrthoDB" id="9806837at2"/>
<dbReference type="Pfam" id="PF01128">
    <property type="entry name" value="IspD"/>
    <property type="match status" value="1"/>
</dbReference>
<dbReference type="PROSITE" id="PS01295">
    <property type="entry name" value="ISPD"/>
    <property type="match status" value="1"/>
</dbReference>
<evidence type="ECO:0000256" key="5">
    <source>
        <dbReference type="ARBA" id="ARBA00022695"/>
    </source>
</evidence>
<comment type="caution">
    <text evidence="8">The sequence shown here is derived from an EMBL/GenBank/DDBJ whole genome shotgun (WGS) entry which is preliminary data.</text>
</comment>
<dbReference type="InterPro" id="IPR029044">
    <property type="entry name" value="Nucleotide-diphossugar_trans"/>
</dbReference>
<comment type="similarity">
    <text evidence="3 7">Belongs to the IspD/TarI cytidylyltransferase family. IspD subfamily.</text>
</comment>
<feature type="site" description="Positions MEP for the nucleophilic attack" evidence="7">
    <location>
        <position position="155"/>
    </location>
</feature>
<dbReference type="GO" id="GO:0050518">
    <property type="term" value="F:2-C-methyl-D-erythritol 4-phosphate cytidylyltransferase activity"/>
    <property type="evidence" value="ECO:0007669"/>
    <property type="project" value="UniProtKB-UniRule"/>
</dbReference>
<sequence>MKVSVVIPAAGQGKRMEANKNKQFLLLDSKPILAHTITIFESSSSIDEIILVAESEELDYCQSEIIHKYNFNKVSKIVEGGATRQESVYNGLKGVAEDTDFILIHDGARPLLTNELIEHIITEVEKYQAVAIGVPVKDTIKIINQDKVIVDTPKRDNLIAIQTPQAFRRDLILEAYQRACEDDYLGTDSSSLVERLNKEVRVIEGSYENLKITTPEDLELAERIISRRLV</sequence>
<reference evidence="9" key="1">
    <citation type="submission" date="2016-07" db="EMBL/GenBank/DDBJ databases">
        <authorList>
            <person name="Florea S."/>
            <person name="Webb J.S."/>
            <person name="Jaromczyk J."/>
            <person name="Schardl C.L."/>
        </authorList>
    </citation>
    <scope>NUCLEOTIDE SEQUENCE [LARGE SCALE GENOMIC DNA]</scope>
    <source>
        <strain evidence="9">Z6</strain>
    </source>
</reference>
<dbReference type="InterPro" id="IPR001228">
    <property type="entry name" value="IspD"/>
</dbReference>
<evidence type="ECO:0000256" key="2">
    <source>
        <dbReference type="ARBA" id="ARBA00004787"/>
    </source>
</evidence>
<reference evidence="8 9" key="2">
    <citation type="submission" date="2016-08" db="EMBL/GenBank/DDBJ databases">
        <title>Orenia metallireducens sp. nov. strain Z6, a Novel Metal-reducing Firmicute from the Deep Subsurface.</title>
        <authorList>
            <person name="Maxim B.I."/>
            <person name="Kenneth K."/>
            <person name="Flynn T.M."/>
            <person name="Oloughlin E.J."/>
            <person name="Locke R.A."/>
            <person name="Weber J.R."/>
            <person name="Egan S.M."/>
            <person name="Mackie R.I."/>
            <person name="Cann I.K."/>
        </authorList>
    </citation>
    <scope>NUCLEOTIDE SEQUENCE [LARGE SCALE GENOMIC DNA]</scope>
    <source>
        <strain evidence="8 9">Z6</strain>
    </source>
</reference>
<dbReference type="InterPro" id="IPR050088">
    <property type="entry name" value="IspD/TarI_cytidylyltransf_bact"/>
</dbReference>
<evidence type="ECO:0000256" key="1">
    <source>
        <dbReference type="ARBA" id="ARBA00001282"/>
    </source>
</evidence>